<dbReference type="Proteomes" id="UP000663861">
    <property type="component" value="Unassembled WGS sequence"/>
</dbReference>
<accession>A0A8H3GPZ2</accession>
<evidence type="ECO:0000313" key="2">
    <source>
        <dbReference type="EMBL" id="CAE6460612.1"/>
    </source>
</evidence>
<feature type="non-terminal residue" evidence="2">
    <location>
        <position position="1"/>
    </location>
</feature>
<reference evidence="2" key="1">
    <citation type="submission" date="2021-01" db="EMBL/GenBank/DDBJ databases">
        <authorList>
            <person name="Kaushik A."/>
        </authorList>
    </citation>
    <scope>NUCLEOTIDE SEQUENCE</scope>
    <source>
        <strain evidence="2">AG4-RS23</strain>
    </source>
</reference>
<sequence length="112" mass="11931">MLRHHHIPYINRLTAFLRTLQASTSTSQMSSNAASSPPVQFSDASSDASVDAFSPDASENEDATWDSGRYFSTDEAGVVTLIVPGHLKSQQAVKDFITSALSSGELGAGVRE</sequence>
<dbReference type="EMBL" id="CAJMWY010001178">
    <property type="protein sequence ID" value="CAE6460612.1"/>
    <property type="molecule type" value="Genomic_DNA"/>
</dbReference>
<feature type="region of interest" description="Disordered" evidence="1">
    <location>
        <begin position="26"/>
        <end position="68"/>
    </location>
</feature>
<comment type="caution">
    <text evidence="2">The sequence shown here is derived from an EMBL/GenBank/DDBJ whole genome shotgun (WGS) entry which is preliminary data.</text>
</comment>
<gene>
    <name evidence="2" type="ORF">RDB_LOCUS68073</name>
</gene>
<organism evidence="2 3">
    <name type="scientific">Rhizoctonia solani</name>
    <dbReference type="NCBI Taxonomy" id="456999"/>
    <lineage>
        <taxon>Eukaryota</taxon>
        <taxon>Fungi</taxon>
        <taxon>Dikarya</taxon>
        <taxon>Basidiomycota</taxon>
        <taxon>Agaricomycotina</taxon>
        <taxon>Agaricomycetes</taxon>
        <taxon>Cantharellales</taxon>
        <taxon>Ceratobasidiaceae</taxon>
        <taxon>Rhizoctonia</taxon>
    </lineage>
</organism>
<protein>
    <submittedName>
        <fullName evidence="2">Uncharacterized protein</fullName>
    </submittedName>
</protein>
<dbReference type="AlphaFoldDB" id="A0A8H3GPZ2"/>
<name>A0A8H3GPZ2_9AGAM</name>
<evidence type="ECO:0000313" key="3">
    <source>
        <dbReference type="Proteomes" id="UP000663861"/>
    </source>
</evidence>
<proteinExistence type="predicted"/>
<feature type="compositionally biased region" description="Low complexity" evidence="1">
    <location>
        <begin position="26"/>
        <end position="57"/>
    </location>
</feature>
<evidence type="ECO:0000256" key="1">
    <source>
        <dbReference type="SAM" id="MobiDB-lite"/>
    </source>
</evidence>